<dbReference type="Proteomes" id="UP001501442">
    <property type="component" value="Unassembled WGS sequence"/>
</dbReference>
<gene>
    <name evidence="1" type="ORF">GCM10023196_040460</name>
</gene>
<dbReference type="InterPro" id="IPR009959">
    <property type="entry name" value="Cyclase_SnoaL-like"/>
</dbReference>
<dbReference type="RefSeq" id="WP_345432461.1">
    <property type="nucleotide sequence ID" value="NZ_BAABHK010000005.1"/>
</dbReference>
<dbReference type="SUPFAM" id="SSF54427">
    <property type="entry name" value="NTF2-like"/>
    <property type="match status" value="1"/>
</dbReference>
<evidence type="ECO:0000313" key="1">
    <source>
        <dbReference type="EMBL" id="GAA4627601.1"/>
    </source>
</evidence>
<dbReference type="EMBL" id="BAABHK010000005">
    <property type="protein sequence ID" value="GAA4627601.1"/>
    <property type="molecule type" value="Genomic_DNA"/>
</dbReference>
<dbReference type="InterPro" id="IPR032710">
    <property type="entry name" value="NTF2-like_dom_sf"/>
</dbReference>
<organism evidence="1 2">
    <name type="scientific">Actinoallomurus vinaceus</name>
    <dbReference type="NCBI Taxonomy" id="1080074"/>
    <lineage>
        <taxon>Bacteria</taxon>
        <taxon>Bacillati</taxon>
        <taxon>Actinomycetota</taxon>
        <taxon>Actinomycetes</taxon>
        <taxon>Streptosporangiales</taxon>
        <taxon>Thermomonosporaceae</taxon>
        <taxon>Actinoallomurus</taxon>
    </lineage>
</organism>
<dbReference type="PANTHER" id="PTHR38436:SF1">
    <property type="entry name" value="ESTER CYCLASE"/>
    <property type="match status" value="1"/>
</dbReference>
<name>A0ABP8UDX7_9ACTN</name>
<protein>
    <submittedName>
        <fullName evidence="1">Ester cyclase</fullName>
    </submittedName>
</protein>
<comment type="caution">
    <text evidence="1">The sequence shown here is derived from an EMBL/GenBank/DDBJ whole genome shotgun (WGS) entry which is preliminary data.</text>
</comment>
<evidence type="ECO:0000313" key="2">
    <source>
        <dbReference type="Proteomes" id="UP001501442"/>
    </source>
</evidence>
<accession>A0ABP8UDX7</accession>
<dbReference type="Pfam" id="PF07366">
    <property type="entry name" value="SnoaL"/>
    <property type="match status" value="1"/>
</dbReference>
<keyword evidence="2" id="KW-1185">Reference proteome</keyword>
<dbReference type="PANTHER" id="PTHR38436">
    <property type="entry name" value="POLYKETIDE CYCLASE SNOAL-LIKE DOMAIN"/>
    <property type="match status" value="1"/>
</dbReference>
<sequence>MGATVGLDVQEANKELARRWFREGWERGNVDVADQIFAPDLLLRGRRVGPDGPKRSVRHRRAAFADMSVHIDLQVAEGDLVVTHFTTHARHVGEFCGVPPTGRVVTASGIVIWKVRDGRVVEDRNAFDRWAVVSQIDPVLTYARAD</sequence>
<reference evidence="2" key="1">
    <citation type="journal article" date="2019" name="Int. J. Syst. Evol. Microbiol.">
        <title>The Global Catalogue of Microorganisms (GCM) 10K type strain sequencing project: providing services to taxonomists for standard genome sequencing and annotation.</title>
        <authorList>
            <consortium name="The Broad Institute Genomics Platform"/>
            <consortium name="The Broad Institute Genome Sequencing Center for Infectious Disease"/>
            <person name="Wu L."/>
            <person name="Ma J."/>
        </authorList>
    </citation>
    <scope>NUCLEOTIDE SEQUENCE [LARGE SCALE GENOMIC DNA]</scope>
    <source>
        <strain evidence="2">JCM 17939</strain>
    </source>
</reference>
<proteinExistence type="predicted"/>
<dbReference type="Gene3D" id="3.10.450.50">
    <property type="match status" value="1"/>
</dbReference>